<keyword evidence="4" id="KW-0804">Transcription</keyword>
<evidence type="ECO:0000256" key="4">
    <source>
        <dbReference type="ARBA" id="ARBA00023163"/>
    </source>
</evidence>
<evidence type="ECO:0000256" key="5">
    <source>
        <dbReference type="ARBA" id="ARBA00023242"/>
    </source>
</evidence>
<dbReference type="AlphaFoldDB" id="A0A913X008"/>
<sequence>MQSEESNNTAESLENLQYSNPSQVVLGSGLSEQNRVFGQNEMGELKRPLPNDDEDDDSTGTPAETITKPAKKTRGRVKIDMKFISNKLRRYTTFSKRKTGIMKKAYELSTLTGTQVMLLVASETGHVYTFATRKLQPMITSESGKALIQTCLNSPDPPVSQIPNPDQRMSATGYEETDLTYTVSENDGEKDRGGIYTTQQIDSGHQLGLANTMTGITAMSASGHSFPITTYIPQQQSSKSSTNASSYSVQTMPGGAFTTIFTPGSNIGGSSVQIPQSGQGNQQHGVQLLAHQVQLQRGQQTTASQGHSTSTITTVQIGSDGQIQNTQEQAVDQSTGATTNIQSLGTLMVPIATHQAEGTQVVSLAGVVPSSMMLTTQAGGQIPVMYYAGPSSGLVSQLGENDQSTVQNHLQNDGSEVSQALTGTLSLHVQNEMTSNYHGQNVVTESSGTQTPDEVHNVINESSMNDASPKHEINDNDGHNDV</sequence>
<feature type="compositionally biased region" description="Polar residues" evidence="6">
    <location>
        <begin position="1"/>
        <end position="37"/>
    </location>
</feature>
<protein>
    <recommendedName>
        <fullName evidence="7">MADS-box domain-containing protein</fullName>
    </recommendedName>
</protein>
<dbReference type="KEGG" id="epa:110235626"/>
<dbReference type="PRINTS" id="PR00404">
    <property type="entry name" value="MADSDOMAIN"/>
</dbReference>
<keyword evidence="5" id="KW-0539">Nucleus</keyword>
<dbReference type="GeneID" id="110235626"/>
<dbReference type="Proteomes" id="UP000887567">
    <property type="component" value="Unplaced"/>
</dbReference>
<dbReference type="GO" id="GO:0000987">
    <property type="term" value="F:cis-regulatory region sequence-specific DNA binding"/>
    <property type="evidence" value="ECO:0007669"/>
    <property type="project" value="InterPro"/>
</dbReference>
<dbReference type="InterPro" id="IPR002100">
    <property type="entry name" value="TF_MADSbox"/>
</dbReference>
<feature type="domain" description="MADS-box" evidence="7">
    <location>
        <begin position="74"/>
        <end position="134"/>
    </location>
</feature>
<accession>A0A913X008</accession>
<evidence type="ECO:0000259" key="7">
    <source>
        <dbReference type="PROSITE" id="PS50066"/>
    </source>
</evidence>
<keyword evidence="3" id="KW-0238">DNA-binding</keyword>
<dbReference type="Pfam" id="PF00319">
    <property type="entry name" value="SRF-TF"/>
    <property type="match status" value="1"/>
</dbReference>
<proteinExistence type="predicted"/>
<dbReference type="SMART" id="SM00432">
    <property type="entry name" value="MADS"/>
    <property type="match status" value="1"/>
</dbReference>
<evidence type="ECO:0000256" key="1">
    <source>
        <dbReference type="ARBA" id="ARBA00004123"/>
    </source>
</evidence>
<dbReference type="OrthoDB" id="2284405at2759"/>
<dbReference type="PROSITE" id="PS50066">
    <property type="entry name" value="MADS_BOX_2"/>
    <property type="match status" value="1"/>
</dbReference>
<name>A0A913X008_EXADI</name>
<keyword evidence="2" id="KW-0805">Transcription regulation</keyword>
<evidence type="ECO:0000256" key="3">
    <source>
        <dbReference type="ARBA" id="ARBA00023125"/>
    </source>
</evidence>
<reference evidence="8" key="1">
    <citation type="submission" date="2022-11" db="UniProtKB">
        <authorList>
            <consortium name="EnsemblMetazoa"/>
        </authorList>
    </citation>
    <scope>IDENTIFICATION</scope>
</reference>
<evidence type="ECO:0000256" key="2">
    <source>
        <dbReference type="ARBA" id="ARBA00023015"/>
    </source>
</evidence>
<evidence type="ECO:0000313" key="8">
    <source>
        <dbReference type="EnsemblMetazoa" id="XP_020896758.1"/>
    </source>
</evidence>
<feature type="region of interest" description="Disordered" evidence="6">
    <location>
        <begin position="462"/>
        <end position="482"/>
    </location>
</feature>
<dbReference type="EnsemblMetazoa" id="XM_021041099.2">
    <property type="protein sequence ID" value="XP_020896758.1"/>
    <property type="gene ID" value="LOC110235626"/>
</dbReference>
<dbReference type="GO" id="GO:0046983">
    <property type="term" value="F:protein dimerization activity"/>
    <property type="evidence" value="ECO:0007669"/>
    <property type="project" value="InterPro"/>
</dbReference>
<dbReference type="Gene3D" id="3.40.1810.10">
    <property type="entry name" value="Transcription factor, MADS-box"/>
    <property type="match status" value="1"/>
</dbReference>
<evidence type="ECO:0000256" key="6">
    <source>
        <dbReference type="SAM" id="MobiDB-lite"/>
    </source>
</evidence>
<comment type="subcellular location">
    <subcellularLocation>
        <location evidence="1">Nucleus</location>
    </subcellularLocation>
</comment>
<organism evidence="8 9">
    <name type="scientific">Exaiptasia diaphana</name>
    <name type="common">Tropical sea anemone</name>
    <name type="synonym">Aiptasia pulchella</name>
    <dbReference type="NCBI Taxonomy" id="2652724"/>
    <lineage>
        <taxon>Eukaryota</taxon>
        <taxon>Metazoa</taxon>
        <taxon>Cnidaria</taxon>
        <taxon>Anthozoa</taxon>
        <taxon>Hexacorallia</taxon>
        <taxon>Actiniaria</taxon>
        <taxon>Aiptasiidae</taxon>
        <taxon>Exaiptasia</taxon>
    </lineage>
</organism>
<feature type="compositionally biased region" description="Basic and acidic residues" evidence="6">
    <location>
        <begin position="468"/>
        <end position="482"/>
    </location>
</feature>
<dbReference type="InterPro" id="IPR050142">
    <property type="entry name" value="MADS-box/MEF2_TF"/>
</dbReference>
<dbReference type="OMA" id="DASPKHE"/>
<dbReference type="GO" id="GO:0045944">
    <property type="term" value="P:positive regulation of transcription by RNA polymerase II"/>
    <property type="evidence" value="ECO:0007669"/>
    <property type="project" value="InterPro"/>
</dbReference>
<dbReference type="PANTHER" id="PTHR48019">
    <property type="entry name" value="SERUM RESPONSE FACTOR HOMOLOG"/>
    <property type="match status" value="1"/>
</dbReference>
<dbReference type="GO" id="GO:0005634">
    <property type="term" value="C:nucleus"/>
    <property type="evidence" value="ECO:0007669"/>
    <property type="project" value="UniProtKB-SubCell"/>
</dbReference>
<keyword evidence="9" id="KW-1185">Reference proteome</keyword>
<dbReference type="InterPro" id="IPR036879">
    <property type="entry name" value="TF_MADSbox_sf"/>
</dbReference>
<dbReference type="SUPFAM" id="SSF55455">
    <property type="entry name" value="SRF-like"/>
    <property type="match status" value="1"/>
</dbReference>
<dbReference type="GO" id="GO:0000981">
    <property type="term" value="F:DNA-binding transcription factor activity, RNA polymerase II-specific"/>
    <property type="evidence" value="ECO:0007669"/>
    <property type="project" value="InterPro"/>
</dbReference>
<dbReference type="InterPro" id="IPR033897">
    <property type="entry name" value="SRF-like_MADS-box"/>
</dbReference>
<dbReference type="PROSITE" id="PS00350">
    <property type="entry name" value="MADS_BOX_1"/>
    <property type="match status" value="1"/>
</dbReference>
<feature type="region of interest" description="Disordered" evidence="6">
    <location>
        <begin position="1"/>
        <end position="72"/>
    </location>
</feature>
<dbReference type="RefSeq" id="XP_020896758.1">
    <property type="nucleotide sequence ID" value="XM_021041099.2"/>
</dbReference>
<dbReference type="FunFam" id="3.40.1810.10:FF:000002">
    <property type="entry name" value="Serum response factor b"/>
    <property type="match status" value="1"/>
</dbReference>
<dbReference type="CDD" id="cd00266">
    <property type="entry name" value="MADS_SRF_like"/>
    <property type="match status" value="1"/>
</dbReference>
<evidence type="ECO:0000313" key="9">
    <source>
        <dbReference type="Proteomes" id="UP000887567"/>
    </source>
</evidence>